<dbReference type="InterPro" id="IPR046349">
    <property type="entry name" value="C1-like_sf"/>
</dbReference>
<keyword evidence="2" id="KW-0862">Zinc</keyword>
<dbReference type="AlphaFoldDB" id="A0A0D6LPZ0"/>
<evidence type="ECO:0000259" key="6">
    <source>
        <dbReference type="PROSITE" id="PS50238"/>
    </source>
</evidence>
<dbReference type="Pfam" id="PF00130">
    <property type="entry name" value="C1_1"/>
    <property type="match status" value="1"/>
</dbReference>
<feature type="region of interest" description="Disordered" evidence="4">
    <location>
        <begin position="8"/>
        <end position="43"/>
    </location>
</feature>
<keyword evidence="8" id="KW-1185">Reference proteome</keyword>
<dbReference type="GO" id="GO:0051233">
    <property type="term" value="C:spindle midzone"/>
    <property type="evidence" value="ECO:0007669"/>
    <property type="project" value="TreeGrafter"/>
</dbReference>
<dbReference type="SUPFAM" id="SSF48350">
    <property type="entry name" value="GTPase activation domain, GAP"/>
    <property type="match status" value="1"/>
</dbReference>
<name>A0A0D6LPZ0_9BILA</name>
<dbReference type="Pfam" id="PF00620">
    <property type="entry name" value="RhoGAP"/>
    <property type="match status" value="1"/>
</dbReference>
<dbReference type="Proteomes" id="UP000054495">
    <property type="component" value="Unassembled WGS sequence"/>
</dbReference>
<dbReference type="GO" id="GO:0046872">
    <property type="term" value="F:metal ion binding"/>
    <property type="evidence" value="ECO:0007669"/>
    <property type="project" value="UniProtKB-KW"/>
</dbReference>
<evidence type="ECO:0000313" key="8">
    <source>
        <dbReference type="Proteomes" id="UP000054495"/>
    </source>
</evidence>
<dbReference type="CDD" id="cd20821">
    <property type="entry name" value="C1_MgcRacGAP"/>
    <property type="match status" value="1"/>
</dbReference>
<sequence>MPLTCHVKSSVQKRAVESRTVEDEPLRSHEKKDMDEGVHNMNCPSEESRKIMQFYSMLTAEKENIVPVPLPEMLNIVENMERMRLSWKAAEEKAAYLENQYKQVSTELESVSTQLRRCNAELKDARAQIRAQIAEINAQRADAEEMSQRLKLVSEYLKSDLERLPAEKSKQLAFLKNPELVRTNSKRVIRERYMEDGDTEETDMDYDVTGDTLDTLDEIDEEHERRARNHSVGLRGRRSISAHDHPASSAKRSRSRLYDASASAAINENEETRDSPLPPKRSRETTEEITTTTTVTIDPSRRKPSQAKVTIRRSMNRSMSANDLLNQEKATPSAPRTPFVPRTASTLELTRIEIDTERIDEEWCSNSDEPRAEADKENIIDDRTPLRAPWGGSWTMGKPLESRPHRFQPLSAYFKITSCDVCHGGINFAAKPAYKCTDCLQLAHVSCSSRLVLPCVPRSVVFPRTPNKRGIQVYQLQEFCPSTPPMIAYPIIHCIVDLENRGLSREGLYRVPGRKDHVQSVLNELRTSRGIPKLNIQETEVVADVVKAFLRDLRDPLIPKSSREEFIRAAQTDNHLALNNAVCDLPQPNRDTLSYLMLHLQKIEALKELNKMTFENIARCMAVAIMGQPARERDIQLASDLAREKERSVLQMLKMSPDYWRQFLKPGDGEPESSGMGRTPAAPTTPYQPSCVDRSMLGPVTVSPAAPNLIRPIPRRPQKFFDSPM</sequence>
<dbReference type="Gene3D" id="3.30.60.20">
    <property type="match status" value="1"/>
</dbReference>
<reference evidence="7 8" key="1">
    <citation type="submission" date="2013-05" db="EMBL/GenBank/DDBJ databases">
        <title>Draft genome of the parasitic nematode Anyclostoma ceylanicum.</title>
        <authorList>
            <person name="Mitreva M."/>
        </authorList>
    </citation>
    <scope>NUCLEOTIDE SEQUENCE [LARGE SCALE GENOMIC DNA]</scope>
</reference>
<dbReference type="SMART" id="SM00109">
    <property type="entry name" value="C1"/>
    <property type="match status" value="1"/>
</dbReference>
<dbReference type="GO" id="GO:0005634">
    <property type="term" value="C:nucleus"/>
    <property type="evidence" value="ECO:0007669"/>
    <property type="project" value="TreeGrafter"/>
</dbReference>
<dbReference type="PROSITE" id="PS00479">
    <property type="entry name" value="ZF_DAG_PE_1"/>
    <property type="match status" value="1"/>
</dbReference>
<dbReference type="GO" id="GO:0032154">
    <property type="term" value="C:cleavage furrow"/>
    <property type="evidence" value="ECO:0007669"/>
    <property type="project" value="TreeGrafter"/>
</dbReference>
<proteinExistence type="predicted"/>
<dbReference type="Gene3D" id="1.10.555.10">
    <property type="entry name" value="Rho GTPase activation protein"/>
    <property type="match status" value="1"/>
</dbReference>
<gene>
    <name evidence="7" type="ORF">ANCCEY_06996</name>
</gene>
<evidence type="ECO:0000256" key="1">
    <source>
        <dbReference type="ARBA" id="ARBA00022723"/>
    </source>
</evidence>
<protein>
    <submittedName>
        <fullName evidence="7">RhoGAP domain protein</fullName>
    </submittedName>
</protein>
<feature type="compositionally biased region" description="Low complexity" evidence="4">
    <location>
        <begin position="288"/>
        <end position="297"/>
    </location>
</feature>
<feature type="compositionally biased region" description="Basic and acidic residues" evidence="4">
    <location>
        <begin position="14"/>
        <end position="38"/>
    </location>
</feature>
<dbReference type="PROSITE" id="PS50081">
    <property type="entry name" value="ZF_DAG_PE_2"/>
    <property type="match status" value="1"/>
</dbReference>
<evidence type="ECO:0000256" key="4">
    <source>
        <dbReference type="SAM" id="MobiDB-lite"/>
    </source>
</evidence>
<keyword evidence="1" id="KW-0479">Metal-binding</keyword>
<dbReference type="SUPFAM" id="SSF57889">
    <property type="entry name" value="Cysteine-rich domain"/>
    <property type="match status" value="1"/>
</dbReference>
<feature type="region of interest" description="Disordered" evidence="4">
    <location>
        <begin position="664"/>
        <end position="725"/>
    </location>
</feature>
<dbReference type="PANTHER" id="PTHR46199">
    <property type="entry name" value="RAC GTPASE-ACTIVATING PROTEIN 1"/>
    <property type="match status" value="1"/>
</dbReference>
<dbReference type="EMBL" id="KE124964">
    <property type="protein sequence ID" value="EPB73934.1"/>
    <property type="molecule type" value="Genomic_DNA"/>
</dbReference>
<dbReference type="GO" id="GO:0000281">
    <property type="term" value="P:mitotic cytokinesis"/>
    <property type="evidence" value="ECO:0007669"/>
    <property type="project" value="TreeGrafter"/>
</dbReference>
<feature type="domain" description="Phorbol-ester/DAG-type" evidence="5">
    <location>
        <begin position="404"/>
        <end position="455"/>
    </location>
</feature>
<dbReference type="GO" id="GO:0030496">
    <property type="term" value="C:midbody"/>
    <property type="evidence" value="ECO:0007669"/>
    <property type="project" value="TreeGrafter"/>
</dbReference>
<dbReference type="InterPro" id="IPR002219">
    <property type="entry name" value="PKC_DAG/PE"/>
</dbReference>
<feature type="region of interest" description="Disordered" evidence="4">
    <location>
        <begin position="220"/>
        <end position="319"/>
    </location>
</feature>
<dbReference type="GO" id="GO:0007266">
    <property type="term" value="P:Rho protein signal transduction"/>
    <property type="evidence" value="ECO:0007669"/>
    <property type="project" value="TreeGrafter"/>
</dbReference>
<evidence type="ECO:0000256" key="2">
    <source>
        <dbReference type="ARBA" id="ARBA00022833"/>
    </source>
</evidence>
<dbReference type="GO" id="GO:0005096">
    <property type="term" value="F:GTPase activator activity"/>
    <property type="evidence" value="ECO:0007669"/>
    <property type="project" value="TreeGrafter"/>
</dbReference>
<evidence type="ECO:0000259" key="5">
    <source>
        <dbReference type="PROSITE" id="PS50081"/>
    </source>
</evidence>
<accession>A0A0D6LPZ0</accession>
<dbReference type="GO" id="GO:0097149">
    <property type="term" value="C:centralspindlin complex"/>
    <property type="evidence" value="ECO:0007669"/>
    <property type="project" value="TreeGrafter"/>
</dbReference>
<dbReference type="InterPro" id="IPR000198">
    <property type="entry name" value="RhoGAP_dom"/>
</dbReference>
<evidence type="ECO:0000256" key="3">
    <source>
        <dbReference type="SAM" id="Coils"/>
    </source>
</evidence>
<dbReference type="PANTHER" id="PTHR46199:SF3">
    <property type="entry name" value="RAC GTPASE-ACTIVATING PROTEIN 1"/>
    <property type="match status" value="1"/>
</dbReference>
<evidence type="ECO:0000313" key="7">
    <source>
        <dbReference type="EMBL" id="EPB73934.1"/>
    </source>
</evidence>
<dbReference type="InterPro" id="IPR008936">
    <property type="entry name" value="Rho_GTPase_activation_prot"/>
</dbReference>
<dbReference type="GO" id="GO:0051256">
    <property type="term" value="P:mitotic spindle midzone assembly"/>
    <property type="evidence" value="ECO:0007669"/>
    <property type="project" value="TreeGrafter"/>
</dbReference>
<organism evidence="7 8">
    <name type="scientific">Ancylostoma ceylanicum</name>
    <dbReference type="NCBI Taxonomy" id="53326"/>
    <lineage>
        <taxon>Eukaryota</taxon>
        <taxon>Metazoa</taxon>
        <taxon>Ecdysozoa</taxon>
        <taxon>Nematoda</taxon>
        <taxon>Chromadorea</taxon>
        <taxon>Rhabditida</taxon>
        <taxon>Rhabditina</taxon>
        <taxon>Rhabditomorpha</taxon>
        <taxon>Strongyloidea</taxon>
        <taxon>Ancylostomatidae</taxon>
        <taxon>Ancylostomatinae</taxon>
        <taxon>Ancylostoma</taxon>
    </lineage>
</organism>
<feature type="domain" description="Rho-GAP" evidence="6">
    <location>
        <begin position="474"/>
        <end position="660"/>
    </location>
</feature>
<dbReference type="PROSITE" id="PS50238">
    <property type="entry name" value="RHOGAP"/>
    <property type="match status" value="1"/>
</dbReference>
<feature type="coiled-coil region" evidence="3">
    <location>
        <begin position="101"/>
        <end position="153"/>
    </location>
</feature>
<dbReference type="SMART" id="SM00324">
    <property type="entry name" value="RhoGAP"/>
    <property type="match status" value="1"/>
</dbReference>
<feature type="compositionally biased region" description="Basic residues" evidence="4">
    <location>
        <begin position="302"/>
        <end position="315"/>
    </location>
</feature>
<keyword evidence="3" id="KW-0175">Coiled coil</keyword>